<dbReference type="EMBL" id="CAJPVJ010032277">
    <property type="protein sequence ID" value="CAG2180526.1"/>
    <property type="molecule type" value="Genomic_DNA"/>
</dbReference>
<reference evidence="1" key="1">
    <citation type="submission" date="2020-11" db="EMBL/GenBank/DDBJ databases">
        <authorList>
            <person name="Tran Van P."/>
        </authorList>
    </citation>
    <scope>NUCLEOTIDE SEQUENCE</scope>
</reference>
<keyword evidence="2" id="KW-1185">Reference proteome</keyword>
<proteinExistence type="predicted"/>
<protein>
    <submittedName>
        <fullName evidence="1">Uncharacterized protein</fullName>
    </submittedName>
</protein>
<dbReference type="AlphaFoldDB" id="A0A7R9R016"/>
<organism evidence="1">
    <name type="scientific">Oppiella nova</name>
    <dbReference type="NCBI Taxonomy" id="334625"/>
    <lineage>
        <taxon>Eukaryota</taxon>
        <taxon>Metazoa</taxon>
        <taxon>Ecdysozoa</taxon>
        <taxon>Arthropoda</taxon>
        <taxon>Chelicerata</taxon>
        <taxon>Arachnida</taxon>
        <taxon>Acari</taxon>
        <taxon>Acariformes</taxon>
        <taxon>Sarcoptiformes</taxon>
        <taxon>Oribatida</taxon>
        <taxon>Brachypylina</taxon>
        <taxon>Oppioidea</taxon>
        <taxon>Oppiidae</taxon>
        <taxon>Oppiella</taxon>
    </lineage>
</organism>
<evidence type="ECO:0000313" key="2">
    <source>
        <dbReference type="Proteomes" id="UP000728032"/>
    </source>
</evidence>
<sequence>MKCWTRIVVTRKRKRRHKKCRLWTQRSTTETEMRGKDRKRCRKQKRAERVVSEKKRLTEKTALIVNRLPALVVRVIRVSPMSAHLCVFGPIVANDSLEKIISKTTRVPSI</sequence>
<gene>
    <name evidence="1" type="ORF">ONB1V03_LOCUS19948</name>
</gene>
<dbReference type="Proteomes" id="UP000728032">
    <property type="component" value="Unassembled WGS sequence"/>
</dbReference>
<accession>A0A7R9R016</accession>
<dbReference type="EMBL" id="OC947102">
    <property type="protein sequence ID" value="CAD7663389.1"/>
    <property type="molecule type" value="Genomic_DNA"/>
</dbReference>
<evidence type="ECO:0000313" key="1">
    <source>
        <dbReference type="EMBL" id="CAD7663389.1"/>
    </source>
</evidence>
<name>A0A7R9R016_9ACAR</name>